<evidence type="ECO:0000313" key="2">
    <source>
        <dbReference type="EMBL" id="ANU35658.1"/>
    </source>
</evidence>
<evidence type="ECO:0000313" key="3">
    <source>
        <dbReference type="Proteomes" id="UP000092528"/>
    </source>
</evidence>
<organism evidence="2 3">
    <name type="scientific">Vibrio scophthalmi</name>
    <dbReference type="NCBI Taxonomy" id="45658"/>
    <lineage>
        <taxon>Bacteria</taxon>
        <taxon>Pseudomonadati</taxon>
        <taxon>Pseudomonadota</taxon>
        <taxon>Gammaproteobacteria</taxon>
        <taxon>Vibrionales</taxon>
        <taxon>Vibrionaceae</taxon>
        <taxon>Vibrio</taxon>
    </lineage>
</organism>
<name>A0A1C7F7J3_9VIBR</name>
<dbReference type="EMBL" id="CP016414">
    <property type="protein sequence ID" value="ANU35658.1"/>
    <property type="molecule type" value="Genomic_DNA"/>
</dbReference>
<dbReference type="InterPro" id="IPR057271">
    <property type="entry name" value="YagK_YfjJ_C"/>
</dbReference>
<keyword evidence="3" id="KW-1185">Reference proteome</keyword>
<gene>
    <name evidence="2" type="ORF">VSVS05_00525</name>
</gene>
<evidence type="ECO:0000259" key="1">
    <source>
        <dbReference type="Pfam" id="PF11726"/>
    </source>
</evidence>
<dbReference type="Pfam" id="PF11726">
    <property type="entry name" value="YagK_YfjJ_C"/>
    <property type="match status" value="1"/>
</dbReference>
<protein>
    <recommendedName>
        <fullName evidence="1">YagK/YfjJ C-terminal domain-containing protein</fullName>
    </recommendedName>
</protein>
<accession>A0A1C7F7J3</accession>
<proteinExistence type="predicted"/>
<dbReference type="AlphaFoldDB" id="A0A1C7F7J3"/>
<dbReference type="Proteomes" id="UP000092528">
    <property type="component" value="Chromosome 1"/>
</dbReference>
<reference evidence="2 3" key="1">
    <citation type="submission" date="2016-07" db="EMBL/GenBank/DDBJ databases">
        <title>Genome sequencing of Vibrio scophthalmi strain VS-05, an isolated from Paralichthys olivaceus.</title>
        <authorList>
            <person name="Han H.-J."/>
        </authorList>
    </citation>
    <scope>NUCLEOTIDE SEQUENCE [LARGE SCALE GENOMIC DNA]</scope>
    <source>
        <strain evidence="2 3">VS-05</strain>
    </source>
</reference>
<dbReference type="STRING" id="45658.VSVS12_02820"/>
<feature type="domain" description="YagK/YfjJ C-terminal" evidence="1">
    <location>
        <begin position="33"/>
        <end position="202"/>
    </location>
</feature>
<sequence>MVVLWGNYEGIPQGEGLSARYLTILDNTVHDMLNDYTRVFALRVELHMPDNELINHSRLMTRFIGSLKAQLKAHERKRSQLGKRIHSNTLRYVWAREIGTENELEHYHVLLLFNKDAYHLLGNYRLEGTLANRIRKAWFSALGDAVASESGLVHFPDNCCYYIDRNSCDYEDQLDELMYRASYLCKRDTKVISSRVRSFGSSPHVVAKKGF</sequence>